<dbReference type="EMBL" id="ML213601">
    <property type="protein sequence ID" value="TFK39089.1"/>
    <property type="molecule type" value="Genomic_DNA"/>
</dbReference>
<organism evidence="1 2">
    <name type="scientific">Crucibulum laeve</name>
    <dbReference type="NCBI Taxonomy" id="68775"/>
    <lineage>
        <taxon>Eukaryota</taxon>
        <taxon>Fungi</taxon>
        <taxon>Dikarya</taxon>
        <taxon>Basidiomycota</taxon>
        <taxon>Agaricomycotina</taxon>
        <taxon>Agaricomycetes</taxon>
        <taxon>Agaricomycetidae</taxon>
        <taxon>Agaricales</taxon>
        <taxon>Agaricineae</taxon>
        <taxon>Nidulariaceae</taxon>
        <taxon>Crucibulum</taxon>
    </lineage>
</organism>
<sequence>MAVRTHHSPSDSTAKYDLSNHPMYSPSLFLANNIDSSSYASSSSSSSSSMPTSPKHQCLDAQMQLDTSRPVYNLNNHPEYPPGLEPTLTQFGFPYPLSQSPISDSATLVFWERDFNLQKDSQNYDFSPASAPHPILPNPYSRRSSLSLDPHAIPFIPNFQMHESAPLYVNEISQIDQFPMQQQQQQIIETPIPIPYSHLLFPDPERDPVWRSAFYDGVTPGICPQEQNVHAHVLASFSRWEPEDMIILCRYFCRKSTEGIAEKNDPLAPFALALYRKLLLVRGKSVAQQFMKELNVMACNQFVDFWSPNLPTSAFQNPVTWEQISANICIGAFIADLFAMDMVPQKHLATCLQGILFYLSTVEQLMCVKEIIKHAGVKYWQKTPCSFFALESFHNEFKQALSKIRIDASLLGTPIERRLFDDIIQGILTPVRGWIAMWGIA</sequence>
<gene>
    <name evidence="1" type="ORF">BDQ12DRAFT_745963</name>
</gene>
<name>A0A5C3M100_9AGAR</name>
<evidence type="ECO:0000313" key="2">
    <source>
        <dbReference type="Proteomes" id="UP000308652"/>
    </source>
</evidence>
<dbReference type="AlphaFoldDB" id="A0A5C3M100"/>
<keyword evidence="2" id="KW-1185">Reference proteome</keyword>
<protein>
    <submittedName>
        <fullName evidence="1">Uncharacterized protein</fullName>
    </submittedName>
</protein>
<dbReference type="Proteomes" id="UP000308652">
    <property type="component" value="Unassembled WGS sequence"/>
</dbReference>
<proteinExistence type="predicted"/>
<reference evidence="1 2" key="1">
    <citation type="journal article" date="2019" name="Nat. Ecol. Evol.">
        <title>Megaphylogeny resolves global patterns of mushroom evolution.</title>
        <authorList>
            <person name="Varga T."/>
            <person name="Krizsan K."/>
            <person name="Foldi C."/>
            <person name="Dima B."/>
            <person name="Sanchez-Garcia M."/>
            <person name="Sanchez-Ramirez S."/>
            <person name="Szollosi G.J."/>
            <person name="Szarkandi J.G."/>
            <person name="Papp V."/>
            <person name="Albert L."/>
            <person name="Andreopoulos W."/>
            <person name="Angelini C."/>
            <person name="Antonin V."/>
            <person name="Barry K.W."/>
            <person name="Bougher N.L."/>
            <person name="Buchanan P."/>
            <person name="Buyck B."/>
            <person name="Bense V."/>
            <person name="Catcheside P."/>
            <person name="Chovatia M."/>
            <person name="Cooper J."/>
            <person name="Damon W."/>
            <person name="Desjardin D."/>
            <person name="Finy P."/>
            <person name="Geml J."/>
            <person name="Haridas S."/>
            <person name="Hughes K."/>
            <person name="Justo A."/>
            <person name="Karasinski D."/>
            <person name="Kautmanova I."/>
            <person name="Kiss B."/>
            <person name="Kocsube S."/>
            <person name="Kotiranta H."/>
            <person name="LaButti K.M."/>
            <person name="Lechner B.E."/>
            <person name="Liimatainen K."/>
            <person name="Lipzen A."/>
            <person name="Lukacs Z."/>
            <person name="Mihaltcheva S."/>
            <person name="Morgado L.N."/>
            <person name="Niskanen T."/>
            <person name="Noordeloos M.E."/>
            <person name="Ohm R.A."/>
            <person name="Ortiz-Santana B."/>
            <person name="Ovrebo C."/>
            <person name="Racz N."/>
            <person name="Riley R."/>
            <person name="Savchenko A."/>
            <person name="Shiryaev A."/>
            <person name="Soop K."/>
            <person name="Spirin V."/>
            <person name="Szebenyi C."/>
            <person name="Tomsovsky M."/>
            <person name="Tulloss R.E."/>
            <person name="Uehling J."/>
            <person name="Grigoriev I.V."/>
            <person name="Vagvolgyi C."/>
            <person name="Papp T."/>
            <person name="Martin F.M."/>
            <person name="Miettinen O."/>
            <person name="Hibbett D.S."/>
            <person name="Nagy L.G."/>
        </authorList>
    </citation>
    <scope>NUCLEOTIDE SEQUENCE [LARGE SCALE GENOMIC DNA]</scope>
    <source>
        <strain evidence="1 2">CBS 166.37</strain>
    </source>
</reference>
<evidence type="ECO:0000313" key="1">
    <source>
        <dbReference type="EMBL" id="TFK39089.1"/>
    </source>
</evidence>
<accession>A0A5C3M100</accession>
<dbReference type="OrthoDB" id="3071225at2759"/>